<dbReference type="InterPro" id="IPR050204">
    <property type="entry name" value="AraC_XylS_family_regulators"/>
</dbReference>
<dbReference type="InterPro" id="IPR011051">
    <property type="entry name" value="RmlC_Cupin_sf"/>
</dbReference>
<evidence type="ECO:0000313" key="7">
    <source>
        <dbReference type="Proteomes" id="UP001500190"/>
    </source>
</evidence>
<keyword evidence="2" id="KW-0238">DNA-binding</keyword>
<name>A0ABN2EF75_9ACTN</name>
<dbReference type="PROSITE" id="PS00041">
    <property type="entry name" value="HTH_ARAC_FAMILY_1"/>
    <property type="match status" value="1"/>
</dbReference>
<reference evidence="6 7" key="1">
    <citation type="journal article" date="2019" name="Int. J. Syst. Evol. Microbiol.">
        <title>The Global Catalogue of Microorganisms (GCM) 10K type strain sequencing project: providing services to taxonomists for standard genome sequencing and annotation.</title>
        <authorList>
            <consortium name="The Broad Institute Genomics Platform"/>
            <consortium name="The Broad Institute Genome Sequencing Center for Infectious Disease"/>
            <person name="Wu L."/>
            <person name="Ma J."/>
        </authorList>
    </citation>
    <scope>NUCLEOTIDE SEQUENCE [LARGE SCALE GENOMIC DNA]</scope>
    <source>
        <strain evidence="6 7">JCM 14304</strain>
    </source>
</reference>
<sequence>MDVLSDAVRLMRTGRPHSSYVQLPGRFGRAFAASEAVGFHAVVRGTCWLFPESGEPLVLGPGDLAFFPHGAAHGIADGPTTTRRTSPPLTSLQPEPVNGPGTTLICGAYAVDRRRVHPALSALPDVIHLPAESGGRWLRSVLELLRTELQTERPGVDAVLPALLDLVLLGVLRRHLDTETSGWAAALHDPPVARALQAIHDHPEVGWTVATLAAEAGLSRSAFSRRFTSRTGQPPLAYLTWWRMARASELLRTTTAPVGAVGRQVGYTSEFAFAHAFKRAHGESPGRFRTLG</sequence>
<protein>
    <submittedName>
        <fullName evidence="6">AraC family transcriptional regulator</fullName>
    </submittedName>
</protein>
<evidence type="ECO:0000256" key="2">
    <source>
        <dbReference type="ARBA" id="ARBA00023125"/>
    </source>
</evidence>
<keyword evidence="7" id="KW-1185">Reference proteome</keyword>
<dbReference type="PROSITE" id="PS01124">
    <property type="entry name" value="HTH_ARAC_FAMILY_2"/>
    <property type="match status" value="1"/>
</dbReference>
<dbReference type="SUPFAM" id="SSF46689">
    <property type="entry name" value="Homeodomain-like"/>
    <property type="match status" value="2"/>
</dbReference>
<dbReference type="Pfam" id="PF12833">
    <property type="entry name" value="HTH_18"/>
    <property type="match status" value="1"/>
</dbReference>
<dbReference type="InterPro" id="IPR009057">
    <property type="entry name" value="Homeodomain-like_sf"/>
</dbReference>
<feature type="compositionally biased region" description="Low complexity" evidence="4">
    <location>
        <begin position="79"/>
        <end position="92"/>
    </location>
</feature>
<evidence type="ECO:0000256" key="4">
    <source>
        <dbReference type="SAM" id="MobiDB-lite"/>
    </source>
</evidence>
<evidence type="ECO:0000256" key="1">
    <source>
        <dbReference type="ARBA" id="ARBA00023015"/>
    </source>
</evidence>
<dbReference type="InterPro" id="IPR018060">
    <property type="entry name" value="HTH_AraC"/>
</dbReference>
<gene>
    <name evidence="6" type="ORF">GCM10009742_61690</name>
</gene>
<accession>A0ABN2EF75</accession>
<dbReference type="Gene3D" id="1.10.10.60">
    <property type="entry name" value="Homeodomain-like"/>
    <property type="match status" value="2"/>
</dbReference>
<feature type="region of interest" description="Disordered" evidence="4">
    <location>
        <begin position="77"/>
        <end position="97"/>
    </location>
</feature>
<keyword evidence="3" id="KW-0804">Transcription</keyword>
<dbReference type="InterPro" id="IPR018062">
    <property type="entry name" value="HTH_AraC-typ_CS"/>
</dbReference>
<dbReference type="Pfam" id="PF12852">
    <property type="entry name" value="Cupin_6"/>
    <property type="match status" value="1"/>
</dbReference>
<proteinExistence type="predicted"/>
<dbReference type="Proteomes" id="UP001500190">
    <property type="component" value="Unassembled WGS sequence"/>
</dbReference>
<organism evidence="6 7">
    <name type="scientific">Kribbella karoonensis</name>
    <dbReference type="NCBI Taxonomy" id="324851"/>
    <lineage>
        <taxon>Bacteria</taxon>
        <taxon>Bacillati</taxon>
        <taxon>Actinomycetota</taxon>
        <taxon>Actinomycetes</taxon>
        <taxon>Propionibacteriales</taxon>
        <taxon>Kribbellaceae</taxon>
        <taxon>Kribbella</taxon>
    </lineage>
</organism>
<dbReference type="SMART" id="SM00342">
    <property type="entry name" value="HTH_ARAC"/>
    <property type="match status" value="1"/>
</dbReference>
<keyword evidence="1" id="KW-0805">Transcription regulation</keyword>
<dbReference type="PANTHER" id="PTHR46796:SF7">
    <property type="entry name" value="ARAC FAMILY TRANSCRIPTIONAL REGULATOR"/>
    <property type="match status" value="1"/>
</dbReference>
<dbReference type="RefSeq" id="WP_344197707.1">
    <property type="nucleotide sequence ID" value="NZ_BAAAND010000009.1"/>
</dbReference>
<evidence type="ECO:0000259" key="5">
    <source>
        <dbReference type="PROSITE" id="PS01124"/>
    </source>
</evidence>
<comment type="caution">
    <text evidence="6">The sequence shown here is derived from an EMBL/GenBank/DDBJ whole genome shotgun (WGS) entry which is preliminary data.</text>
</comment>
<dbReference type="PANTHER" id="PTHR46796">
    <property type="entry name" value="HTH-TYPE TRANSCRIPTIONAL ACTIVATOR RHAS-RELATED"/>
    <property type="match status" value="1"/>
</dbReference>
<dbReference type="SUPFAM" id="SSF51182">
    <property type="entry name" value="RmlC-like cupins"/>
    <property type="match status" value="1"/>
</dbReference>
<dbReference type="EMBL" id="BAAAND010000009">
    <property type="protein sequence ID" value="GAA1604594.1"/>
    <property type="molecule type" value="Genomic_DNA"/>
</dbReference>
<evidence type="ECO:0000313" key="6">
    <source>
        <dbReference type="EMBL" id="GAA1604594.1"/>
    </source>
</evidence>
<evidence type="ECO:0000256" key="3">
    <source>
        <dbReference type="ARBA" id="ARBA00023163"/>
    </source>
</evidence>
<dbReference type="InterPro" id="IPR032783">
    <property type="entry name" value="AraC_lig"/>
</dbReference>
<feature type="domain" description="HTH araC/xylS-type" evidence="5">
    <location>
        <begin position="193"/>
        <end position="291"/>
    </location>
</feature>